<evidence type="ECO:0000313" key="2">
    <source>
        <dbReference type="EMBL" id="EEC79569.1"/>
    </source>
</evidence>
<reference evidence="2 3" key="1">
    <citation type="journal article" date="2005" name="PLoS Biol.">
        <title>The genomes of Oryza sativa: a history of duplications.</title>
        <authorList>
            <person name="Yu J."/>
            <person name="Wang J."/>
            <person name="Lin W."/>
            <person name="Li S."/>
            <person name="Li H."/>
            <person name="Zhou J."/>
            <person name="Ni P."/>
            <person name="Dong W."/>
            <person name="Hu S."/>
            <person name="Zeng C."/>
            <person name="Zhang J."/>
            <person name="Zhang Y."/>
            <person name="Li R."/>
            <person name="Xu Z."/>
            <person name="Li S."/>
            <person name="Li X."/>
            <person name="Zheng H."/>
            <person name="Cong L."/>
            <person name="Lin L."/>
            <person name="Yin J."/>
            <person name="Geng J."/>
            <person name="Li G."/>
            <person name="Shi J."/>
            <person name="Liu J."/>
            <person name="Lv H."/>
            <person name="Li J."/>
            <person name="Wang J."/>
            <person name="Deng Y."/>
            <person name="Ran L."/>
            <person name="Shi X."/>
            <person name="Wang X."/>
            <person name="Wu Q."/>
            <person name="Li C."/>
            <person name="Ren X."/>
            <person name="Wang J."/>
            <person name="Wang X."/>
            <person name="Li D."/>
            <person name="Liu D."/>
            <person name="Zhang X."/>
            <person name="Ji Z."/>
            <person name="Zhao W."/>
            <person name="Sun Y."/>
            <person name="Zhang Z."/>
            <person name="Bao J."/>
            <person name="Han Y."/>
            <person name="Dong L."/>
            <person name="Ji J."/>
            <person name="Chen P."/>
            <person name="Wu S."/>
            <person name="Liu J."/>
            <person name="Xiao Y."/>
            <person name="Bu D."/>
            <person name="Tan J."/>
            <person name="Yang L."/>
            <person name="Ye C."/>
            <person name="Zhang J."/>
            <person name="Xu J."/>
            <person name="Zhou Y."/>
            <person name="Yu Y."/>
            <person name="Zhang B."/>
            <person name="Zhuang S."/>
            <person name="Wei H."/>
            <person name="Liu B."/>
            <person name="Lei M."/>
            <person name="Yu H."/>
            <person name="Li Y."/>
            <person name="Xu H."/>
            <person name="Wei S."/>
            <person name="He X."/>
            <person name="Fang L."/>
            <person name="Zhang Z."/>
            <person name="Zhang Y."/>
            <person name="Huang X."/>
            <person name="Su Z."/>
            <person name="Tong W."/>
            <person name="Li J."/>
            <person name="Tong Z."/>
            <person name="Li S."/>
            <person name="Ye J."/>
            <person name="Wang L."/>
            <person name="Fang L."/>
            <person name="Lei T."/>
            <person name="Chen C."/>
            <person name="Chen H."/>
            <person name="Xu Z."/>
            <person name="Li H."/>
            <person name="Huang H."/>
            <person name="Zhang F."/>
            <person name="Xu H."/>
            <person name="Li N."/>
            <person name="Zhao C."/>
            <person name="Li S."/>
            <person name="Dong L."/>
            <person name="Huang Y."/>
            <person name="Li L."/>
            <person name="Xi Y."/>
            <person name="Qi Q."/>
            <person name="Li W."/>
            <person name="Zhang B."/>
            <person name="Hu W."/>
            <person name="Zhang Y."/>
            <person name="Tian X."/>
            <person name="Jiao Y."/>
            <person name="Liang X."/>
            <person name="Jin J."/>
            <person name="Gao L."/>
            <person name="Zheng W."/>
            <person name="Hao B."/>
            <person name="Liu S."/>
            <person name="Wang W."/>
            <person name="Yuan L."/>
            <person name="Cao M."/>
            <person name="McDermott J."/>
            <person name="Samudrala R."/>
            <person name="Wang J."/>
            <person name="Wong G.K."/>
            <person name="Yang H."/>
        </authorList>
    </citation>
    <scope>NUCLEOTIDE SEQUENCE [LARGE SCALE GENOMIC DNA]</scope>
    <source>
        <strain evidence="3">cv. 93-11</strain>
    </source>
</reference>
<evidence type="ECO:0000313" key="3">
    <source>
        <dbReference type="Proteomes" id="UP000007015"/>
    </source>
</evidence>
<gene>
    <name evidence="2" type="ORF">OsI_20719</name>
</gene>
<dbReference type="EMBL" id="CM000130">
    <property type="protein sequence ID" value="EEC79569.1"/>
    <property type="molecule type" value="Genomic_DNA"/>
</dbReference>
<dbReference type="HOGENOM" id="CLU_1941574_0_0_1"/>
<protein>
    <submittedName>
        <fullName evidence="2">Uncharacterized protein</fullName>
    </submittedName>
</protein>
<dbReference type="STRING" id="39946.B8B070"/>
<dbReference type="Proteomes" id="UP000007015">
    <property type="component" value="Chromosome 5"/>
</dbReference>
<keyword evidence="3" id="KW-1185">Reference proteome</keyword>
<dbReference type="Gramene" id="BGIOSGA020235-TA">
    <property type="protein sequence ID" value="BGIOSGA020235-PA"/>
    <property type="gene ID" value="BGIOSGA020235"/>
</dbReference>
<name>B8B070_ORYSI</name>
<evidence type="ECO:0000256" key="1">
    <source>
        <dbReference type="SAM" id="MobiDB-lite"/>
    </source>
</evidence>
<proteinExistence type="predicted"/>
<sequence>MTPSFLAFSSSSTAFGLPPKPQPPSSASASVPTTARPRGFRRFMLTHAATGHDLKPPLLPEGTERRSLAVRTGELFLGLAVLLMRMGRGGAAVEAKDGVVWEQQPKDVGAEVVSLTMKLWRGWGRRRGRR</sequence>
<accession>B8B070</accession>
<dbReference type="AlphaFoldDB" id="B8B070"/>
<dbReference type="OMA" id="RRFMLTH"/>
<organism evidence="2 3">
    <name type="scientific">Oryza sativa subsp. indica</name>
    <name type="common">Rice</name>
    <dbReference type="NCBI Taxonomy" id="39946"/>
    <lineage>
        <taxon>Eukaryota</taxon>
        <taxon>Viridiplantae</taxon>
        <taxon>Streptophyta</taxon>
        <taxon>Embryophyta</taxon>
        <taxon>Tracheophyta</taxon>
        <taxon>Spermatophyta</taxon>
        <taxon>Magnoliopsida</taxon>
        <taxon>Liliopsida</taxon>
        <taxon>Poales</taxon>
        <taxon>Poaceae</taxon>
        <taxon>BOP clade</taxon>
        <taxon>Oryzoideae</taxon>
        <taxon>Oryzeae</taxon>
        <taxon>Oryzinae</taxon>
        <taxon>Oryza</taxon>
        <taxon>Oryza sativa</taxon>
    </lineage>
</organism>
<feature type="region of interest" description="Disordered" evidence="1">
    <location>
        <begin position="13"/>
        <end position="33"/>
    </location>
</feature>